<feature type="compositionally biased region" description="Low complexity" evidence="2">
    <location>
        <begin position="373"/>
        <end position="400"/>
    </location>
</feature>
<comment type="similarity">
    <text evidence="1">Belongs to the LytR/CpsA/Psr (LCP) family.</text>
</comment>
<dbReference type="Pfam" id="PF03816">
    <property type="entry name" value="LytR_cpsA_psr"/>
    <property type="match status" value="1"/>
</dbReference>
<feature type="transmembrane region" description="Helical" evidence="3">
    <location>
        <begin position="31"/>
        <end position="54"/>
    </location>
</feature>
<keyword evidence="3" id="KW-1133">Transmembrane helix</keyword>
<sequence length="420" mass="42942">MSDPAFHSRRSRRASPVRHGRLARSHPFRTLAKVLGISVVVAIVTTGSVGAFALSELDRTVTSNAVDISNGDASKTSAPAPHIGAISGGFNFLMVGTDNDANQGDAFGERDATLNDVNILLHISADHKSGVAVSIPRDLIVSHPECTDPTTGKDYDSMSAAPFNEAWERGGLGCVVATASKLTGLDIPYAGVISFNGVIAMTDAIGGVPVCVNEAIDDPYTGLDLPAGTSTISGSTALAFLRNRHGVGDGSDLSRISAQQSYMSSLMRTMKSASTLTDLGKLYGLARSAASNIKLSSNLASLDSMVAMAYALKDVNLDNLVFVQYPGTTGDSDFPGKVVPSTDTADQLMAAISSDQPFSLDANAMGNGVVADPAAPAAPAPDATAPTDAATPAPTTSAPAVIGGLKGQTASAQTCAKAND</sequence>
<comment type="caution">
    <text evidence="5">The sequence shown here is derived from an EMBL/GenBank/DDBJ whole genome shotgun (WGS) entry which is preliminary data.</text>
</comment>
<reference evidence="5 6" key="1">
    <citation type="submission" date="2019-04" db="EMBL/GenBank/DDBJ databases">
        <authorList>
            <person name="Jiang L."/>
        </authorList>
    </citation>
    <scope>NUCLEOTIDE SEQUENCE [LARGE SCALE GENOMIC DNA]</scope>
    <source>
        <strain evidence="5 6">YIM 131861</strain>
    </source>
</reference>
<protein>
    <submittedName>
        <fullName evidence="5">LytR family transcriptional regulator</fullName>
    </submittedName>
</protein>
<keyword evidence="3" id="KW-0812">Transmembrane</keyword>
<dbReference type="PANTHER" id="PTHR33392:SF6">
    <property type="entry name" value="POLYISOPRENYL-TEICHOIC ACID--PEPTIDOGLYCAN TEICHOIC ACID TRANSFERASE TAGU"/>
    <property type="match status" value="1"/>
</dbReference>
<keyword evidence="6" id="KW-1185">Reference proteome</keyword>
<dbReference type="OrthoDB" id="9782542at2"/>
<dbReference type="InterPro" id="IPR050922">
    <property type="entry name" value="LytR/CpsA/Psr_CW_biosynth"/>
</dbReference>
<feature type="region of interest" description="Disordered" evidence="2">
    <location>
        <begin position="373"/>
        <end position="420"/>
    </location>
</feature>
<keyword evidence="3" id="KW-0472">Membrane</keyword>
<feature type="compositionally biased region" description="Basic residues" evidence="2">
    <location>
        <begin position="7"/>
        <end position="21"/>
    </location>
</feature>
<accession>A0A4S4FVL9</accession>
<evidence type="ECO:0000313" key="5">
    <source>
        <dbReference type="EMBL" id="THG33915.1"/>
    </source>
</evidence>
<dbReference type="AlphaFoldDB" id="A0A4S4FVL9"/>
<evidence type="ECO:0000256" key="2">
    <source>
        <dbReference type="SAM" id="MobiDB-lite"/>
    </source>
</evidence>
<feature type="compositionally biased region" description="Polar residues" evidence="2">
    <location>
        <begin position="408"/>
        <end position="420"/>
    </location>
</feature>
<name>A0A4S4FVL9_9MICO</name>
<feature type="region of interest" description="Disordered" evidence="2">
    <location>
        <begin position="1"/>
        <end position="21"/>
    </location>
</feature>
<dbReference type="Gene3D" id="3.40.630.190">
    <property type="entry name" value="LCP protein"/>
    <property type="match status" value="1"/>
</dbReference>
<evidence type="ECO:0000313" key="6">
    <source>
        <dbReference type="Proteomes" id="UP000307380"/>
    </source>
</evidence>
<gene>
    <name evidence="5" type="ORF">E6C70_10790</name>
</gene>
<evidence type="ECO:0000259" key="4">
    <source>
        <dbReference type="Pfam" id="PF03816"/>
    </source>
</evidence>
<dbReference type="RefSeq" id="WP_136424554.1">
    <property type="nucleotide sequence ID" value="NZ_SSSN01000007.1"/>
</dbReference>
<dbReference type="InterPro" id="IPR004474">
    <property type="entry name" value="LytR_CpsA_psr"/>
</dbReference>
<proteinExistence type="inferred from homology"/>
<feature type="domain" description="Cell envelope-related transcriptional attenuator" evidence="4">
    <location>
        <begin position="115"/>
        <end position="272"/>
    </location>
</feature>
<evidence type="ECO:0000256" key="3">
    <source>
        <dbReference type="SAM" id="Phobius"/>
    </source>
</evidence>
<organism evidence="5 6">
    <name type="scientific">Orlajensenia flava</name>
    <dbReference type="NCBI Taxonomy" id="2565934"/>
    <lineage>
        <taxon>Bacteria</taxon>
        <taxon>Bacillati</taxon>
        <taxon>Actinomycetota</taxon>
        <taxon>Actinomycetes</taxon>
        <taxon>Micrococcales</taxon>
        <taxon>Microbacteriaceae</taxon>
        <taxon>Orlajensenia</taxon>
    </lineage>
</organism>
<dbReference type="NCBIfam" id="TIGR00350">
    <property type="entry name" value="lytR_cpsA_psr"/>
    <property type="match status" value="1"/>
</dbReference>
<evidence type="ECO:0000256" key="1">
    <source>
        <dbReference type="ARBA" id="ARBA00006068"/>
    </source>
</evidence>
<dbReference type="EMBL" id="SSSN01000007">
    <property type="protein sequence ID" value="THG33915.1"/>
    <property type="molecule type" value="Genomic_DNA"/>
</dbReference>
<dbReference type="Proteomes" id="UP000307380">
    <property type="component" value="Unassembled WGS sequence"/>
</dbReference>
<dbReference type="PANTHER" id="PTHR33392">
    <property type="entry name" value="POLYISOPRENYL-TEICHOIC ACID--PEPTIDOGLYCAN TEICHOIC ACID TRANSFERASE TAGU"/>
    <property type="match status" value="1"/>
</dbReference>